<evidence type="ECO:0000313" key="3">
    <source>
        <dbReference type="Proteomes" id="UP000318878"/>
    </source>
</evidence>
<gene>
    <name evidence="2" type="ORF">Enr8_00310</name>
</gene>
<evidence type="ECO:0000313" key="2">
    <source>
        <dbReference type="EMBL" id="TWT38339.1"/>
    </source>
</evidence>
<keyword evidence="3" id="KW-1185">Reference proteome</keyword>
<sequence>MSEPVQLAKLQRWMQSVISCPGGVSTGVDADAARQWIDVSSEQIEQVIEPSEKRTSLQRLQVYGNAYFARLVECMREQFPALVETLGQELFDGFALDYLDKRPSTSYTLSRLADRFVEHLDATRPATEDGEPGWADFLIDLASFEWNVAQTFDGPGAEESGVISPDDLARVALDEWPECRLIAAPCLNLHAYRFAVNDYFTAFRAGEPLSIPAAKPTWLALSRRDYVVRRVPLVQGEFLLLQSLMQGETVGDSIEQAAQQTDDIDALARQLPDWFRRFAHEGFFVQLIKP</sequence>
<accession>A0A5C5VKE0</accession>
<evidence type="ECO:0000259" key="1">
    <source>
        <dbReference type="Pfam" id="PF09836"/>
    </source>
</evidence>
<dbReference type="Gene3D" id="1.10.150.690">
    <property type="entry name" value="DUF2063"/>
    <property type="match status" value="1"/>
</dbReference>
<dbReference type="AlphaFoldDB" id="A0A5C5VKE0"/>
<dbReference type="RefSeq" id="WP_146428604.1">
    <property type="nucleotide sequence ID" value="NZ_SJPF01000001.1"/>
</dbReference>
<dbReference type="Proteomes" id="UP000318878">
    <property type="component" value="Unassembled WGS sequence"/>
</dbReference>
<dbReference type="Pfam" id="PF09836">
    <property type="entry name" value="DUF2063"/>
    <property type="match status" value="1"/>
</dbReference>
<reference evidence="2 3" key="1">
    <citation type="submission" date="2019-02" db="EMBL/GenBank/DDBJ databases">
        <title>Deep-cultivation of Planctomycetes and their phenomic and genomic characterization uncovers novel biology.</title>
        <authorList>
            <person name="Wiegand S."/>
            <person name="Jogler M."/>
            <person name="Boedeker C."/>
            <person name="Pinto D."/>
            <person name="Vollmers J."/>
            <person name="Rivas-Marin E."/>
            <person name="Kohn T."/>
            <person name="Peeters S.H."/>
            <person name="Heuer A."/>
            <person name="Rast P."/>
            <person name="Oberbeckmann S."/>
            <person name="Bunk B."/>
            <person name="Jeske O."/>
            <person name="Meyerdierks A."/>
            <person name="Storesund J.E."/>
            <person name="Kallscheuer N."/>
            <person name="Luecker S."/>
            <person name="Lage O.M."/>
            <person name="Pohl T."/>
            <person name="Merkel B.J."/>
            <person name="Hornburger P."/>
            <person name="Mueller R.-W."/>
            <person name="Bruemmer F."/>
            <person name="Labrenz M."/>
            <person name="Spormann A.M."/>
            <person name="Op Den Camp H."/>
            <person name="Overmann J."/>
            <person name="Amann R."/>
            <person name="Jetten M.S.M."/>
            <person name="Mascher T."/>
            <person name="Medema M.H."/>
            <person name="Devos D.P."/>
            <person name="Kaster A.-K."/>
            <person name="Ovreas L."/>
            <person name="Rohde M."/>
            <person name="Galperin M.Y."/>
            <person name="Jogler C."/>
        </authorList>
    </citation>
    <scope>NUCLEOTIDE SEQUENCE [LARGE SCALE GENOMIC DNA]</scope>
    <source>
        <strain evidence="2 3">Enr8</strain>
    </source>
</reference>
<proteinExistence type="predicted"/>
<dbReference type="InterPro" id="IPR018640">
    <property type="entry name" value="DUF2063"/>
</dbReference>
<dbReference type="OrthoDB" id="343356at2"/>
<protein>
    <recommendedName>
        <fullName evidence="1">Putative DNA-binding domain-containing protein</fullName>
    </recommendedName>
</protein>
<organism evidence="2 3">
    <name type="scientific">Blastopirellula retiformator</name>
    <dbReference type="NCBI Taxonomy" id="2527970"/>
    <lineage>
        <taxon>Bacteria</taxon>
        <taxon>Pseudomonadati</taxon>
        <taxon>Planctomycetota</taxon>
        <taxon>Planctomycetia</taxon>
        <taxon>Pirellulales</taxon>
        <taxon>Pirellulaceae</taxon>
        <taxon>Blastopirellula</taxon>
    </lineage>
</organism>
<dbReference type="InterPro" id="IPR044922">
    <property type="entry name" value="DUF2063_N_sf"/>
</dbReference>
<feature type="domain" description="Putative DNA-binding" evidence="1">
    <location>
        <begin position="48"/>
        <end position="120"/>
    </location>
</feature>
<name>A0A5C5VKE0_9BACT</name>
<comment type="caution">
    <text evidence="2">The sequence shown here is derived from an EMBL/GenBank/DDBJ whole genome shotgun (WGS) entry which is preliminary data.</text>
</comment>
<dbReference type="EMBL" id="SJPF01000001">
    <property type="protein sequence ID" value="TWT38339.1"/>
    <property type="molecule type" value="Genomic_DNA"/>
</dbReference>